<dbReference type="GO" id="GO:0003700">
    <property type="term" value="F:DNA-binding transcription factor activity"/>
    <property type="evidence" value="ECO:0007669"/>
    <property type="project" value="InterPro"/>
</dbReference>
<dbReference type="Proteomes" id="UP001165065">
    <property type="component" value="Unassembled WGS sequence"/>
</dbReference>
<evidence type="ECO:0000313" key="6">
    <source>
        <dbReference type="EMBL" id="GMI34040.1"/>
    </source>
</evidence>
<feature type="domain" description="Myb-like" evidence="4">
    <location>
        <begin position="86"/>
        <end position="134"/>
    </location>
</feature>
<accession>A0A9W7G5N9</accession>
<keyword evidence="7" id="KW-1185">Reference proteome</keyword>
<comment type="caution">
    <text evidence="6">The sequence shown here is derived from an EMBL/GenBank/DDBJ whole genome shotgun (WGS) entry which is preliminary data.</text>
</comment>
<dbReference type="InterPro" id="IPR044636">
    <property type="entry name" value="RADIALIS-like"/>
</dbReference>
<dbReference type="InterPro" id="IPR001005">
    <property type="entry name" value="SANT/Myb"/>
</dbReference>
<evidence type="ECO:0000259" key="4">
    <source>
        <dbReference type="PROSITE" id="PS50090"/>
    </source>
</evidence>
<feature type="domain" description="HTH myb-type" evidence="5">
    <location>
        <begin position="86"/>
        <end position="138"/>
    </location>
</feature>
<reference evidence="7" key="1">
    <citation type="journal article" date="2023" name="Commun. Biol.">
        <title>Genome analysis of Parmales, the sister group of diatoms, reveals the evolutionary specialization of diatoms from phago-mixotrophs to photoautotrophs.</title>
        <authorList>
            <person name="Ban H."/>
            <person name="Sato S."/>
            <person name="Yoshikawa S."/>
            <person name="Yamada K."/>
            <person name="Nakamura Y."/>
            <person name="Ichinomiya M."/>
            <person name="Sato N."/>
            <person name="Blanc-Mathieu R."/>
            <person name="Endo H."/>
            <person name="Kuwata A."/>
            <person name="Ogata H."/>
        </authorList>
    </citation>
    <scope>NUCLEOTIDE SEQUENCE [LARGE SCALE GENOMIC DNA]</scope>
</reference>
<dbReference type="InterPro" id="IPR009057">
    <property type="entry name" value="Homeodomain-like_sf"/>
</dbReference>
<evidence type="ECO:0000256" key="3">
    <source>
        <dbReference type="ARBA" id="ARBA00023242"/>
    </source>
</evidence>
<evidence type="ECO:0000256" key="2">
    <source>
        <dbReference type="ARBA" id="ARBA00023163"/>
    </source>
</evidence>
<proteinExistence type="predicted"/>
<dbReference type="SMART" id="SM00717">
    <property type="entry name" value="SANT"/>
    <property type="match status" value="2"/>
</dbReference>
<evidence type="ECO:0000259" key="5">
    <source>
        <dbReference type="PROSITE" id="PS51294"/>
    </source>
</evidence>
<dbReference type="CDD" id="cd00167">
    <property type="entry name" value="SANT"/>
    <property type="match status" value="1"/>
</dbReference>
<gene>
    <name evidence="6" type="ORF">TrCOL_g6071</name>
</gene>
<organism evidence="6 7">
    <name type="scientific">Triparma columacea</name>
    <dbReference type="NCBI Taxonomy" id="722753"/>
    <lineage>
        <taxon>Eukaryota</taxon>
        <taxon>Sar</taxon>
        <taxon>Stramenopiles</taxon>
        <taxon>Ochrophyta</taxon>
        <taxon>Bolidophyceae</taxon>
        <taxon>Parmales</taxon>
        <taxon>Triparmaceae</taxon>
        <taxon>Triparma</taxon>
    </lineage>
</organism>
<keyword evidence="2" id="KW-0804">Transcription</keyword>
<dbReference type="PANTHER" id="PTHR43952">
    <property type="entry name" value="MYB FAMILY TRANSCRIPTION FACTOR-RELATED"/>
    <property type="match status" value="1"/>
</dbReference>
<dbReference type="SUPFAM" id="SSF46689">
    <property type="entry name" value="Homeodomain-like"/>
    <property type="match status" value="1"/>
</dbReference>
<dbReference type="EMBL" id="BRYA01000037">
    <property type="protein sequence ID" value="GMI34040.1"/>
    <property type="molecule type" value="Genomic_DNA"/>
</dbReference>
<evidence type="ECO:0008006" key="8">
    <source>
        <dbReference type="Google" id="ProtNLM"/>
    </source>
</evidence>
<dbReference type="PANTHER" id="PTHR43952:SF17">
    <property type="entry name" value="PROTEIN RADIALIS-LIKE 3"/>
    <property type="match status" value="1"/>
</dbReference>
<keyword evidence="1" id="KW-0805">Transcription regulation</keyword>
<evidence type="ECO:0000313" key="7">
    <source>
        <dbReference type="Proteomes" id="UP001165065"/>
    </source>
</evidence>
<name>A0A9W7G5N9_9STRA</name>
<sequence length="147" mass="16314">MADWSVEDHDAFLQLLDEASRSRASPSETWSTISAKLNKSQEELQGHAFQYFLTLQQATLAVVEGEGGVPELRMDPPLSLPPPSTPWTPSSDAKFESLLLKYPPACETRWEKIALELGDSKTADDVRNHYGELVRDICEIELGGVGR</sequence>
<keyword evidence="3" id="KW-0539">Nucleus</keyword>
<dbReference type="OrthoDB" id="118550at2759"/>
<dbReference type="PROSITE" id="PS51294">
    <property type="entry name" value="HTH_MYB"/>
    <property type="match status" value="1"/>
</dbReference>
<evidence type="ECO:0000256" key="1">
    <source>
        <dbReference type="ARBA" id="ARBA00023015"/>
    </source>
</evidence>
<dbReference type="InterPro" id="IPR017930">
    <property type="entry name" value="Myb_dom"/>
</dbReference>
<dbReference type="PROSITE" id="PS50090">
    <property type="entry name" value="MYB_LIKE"/>
    <property type="match status" value="1"/>
</dbReference>
<protein>
    <recommendedName>
        <fullName evidence="8">Myb-like domain-containing protein</fullName>
    </recommendedName>
</protein>
<dbReference type="Pfam" id="PF00249">
    <property type="entry name" value="Myb_DNA-binding"/>
    <property type="match status" value="1"/>
</dbReference>
<dbReference type="AlphaFoldDB" id="A0A9W7G5N9"/>
<dbReference type="Gene3D" id="1.10.10.60">
    <property type="entry name" value="Homeodomain-like"/>
    <property type="match status" value="1"/>
</dbReference>